<evidence type="ECO:0000313" key="1">
    <source>
        <dbReference type="EMBL" id="OUI79553.1"/>
    </source>
</evidence>
<comment type="caution">
    <text evidence="1">The sequence shown here is derived from an EMBL/GenBank/DDBJ whole genome shotgun (WGS) entry which is preliminary data.</text>
</comment>
<dbReference type="EMBL" id="JOMO01000076">
    <property type="protein sequence ID" value="OUI79553.1"/>
    <property type="molecule type" value="Genomic_DNA"/>
</dbReference>
<dbReference type="AlphaFoldDB" id="A0A251ZY23"/>
<sequence>MAKYEQKLYFYEQSYEFNETTRQNELIEKVLLSEWCDIRDQSAQQTVSGIQTNELGITHTAHIIYLNDVEKDMWCYRLIRNLDRSITKQTFKVVNFQRYQQDNRYMLLQLSEVVSNGN</sequence>
<protein>
    <recommendedName>
        <fullName evidence="3">Phage head-tail adapter protein</fullName>
    </recommendedName>
</protein>
<evidence type="ECO:0000313" key="2">
    <source>
        <dbReference type="Proteomes" id="UP000194639"/>
    </source>
</evidence>
<dbReference type="Proteomes" id="UP000194639">
    <property type="component" value="Unassembled WGS sequence"/>
</dbReference>
<name>A0A251ZY23_9PROT</name>
<accession>A0A251ZY23</accession>
<gene>
    <name evidence="1" type="ORF">HK12_13800</name>
</gene>
<proteinExistence type="predicted"/>
<reference evidence="1 2" key="1">
    <citation type="submission" date="2014-06" db="EMBL/GenBank/DDBJ databases">
        <authorList>
            <person name="Ju J."/>
            <person name="Zhang J."/>
        </authorList>
    </citation>
    <scope>NUCLEOTIDE SEQUENCE [LARGE SCALE GENOMIC DNA]</scope>
    <source>
        <strain evidence="1">DmW_045</strain>
    </source>
</reference>
<evidence type="ECO:0008006" key="3">
    <source>
        <dbReference type="Google" id="ProtNLM"/>
    </source>
</evidence>
<organism evidence="1 2">
    <name type="scientific">Acetobacter orientalis</name>
    <dbReference type="NCBI Taxonomy" id="146474"/>
    <lineage>
        <taxon>Bacteria</taxon>
        <taxon>Pseudomonadati</taxon>
        <taxon>Pseudomonadota</taxon>
        <taxon>Alphaproteobacteria</taxon>
        <taxon>Acetobacterales</taxon>
        <taxon>Acetobacteraceae</taxon>
        <taxon>Acetobacter</taxon>
    </lineage>
</organism>